<feature type="non-terminal residue" evidence="1">
    <location>
        <position position="73"/>
    </location>
</feature>
<dbReference type="Proteomes" id="UP001153555">
    <property type="component" value="Unassembled WGS sequence"/>
</dbReference>
<evidence type="ECO:0000313" key="1">
    <source>
        <dbReference type="EMBL" id="CAA0819267.1"/>
    </source>
</evidence>
<proteinExistence type="predicted"/>
<keyword evidence="2" id="KW-1185">Reference proteome</keyword>
<accession>A0A9N7RA67</accession>
<dbReference type="AlphaFoldDB" id="A0A9N7RA67"/>
<evidence type="ECO:0000313" key="2">
    <source>
        <dbReference type="Proteomes" id="UP001153555"/>
    </source>
</evidence>
<dbReference type="EMBL" id="CACSLK010018819">
    <property type="protein sequence ID" value="CAA0819267.1"/>
    <property type="molecule type" value="Genomic_DNA"/>
</dbReference>
<sequence>LMIDWSTMVTRLESRKAKSSRPLDFGVQTISINGNQKRLRVGKNFKTVSPNPNYRFHCVRIYCSIDLNVHIVD</sequence>
<organism evidence="1 2">
    <name type="scientific">Striga hermonthica</name>
    <name type="common">Purple witchweed</name>
    <name type="synonym">Buchnera hermonthica</name>
    <dbReference type="NCBI Taxonomy" id="68872"/>
    <lineage>
        <taxon>Eukaryota</taxon>
        <taxon>Viridiplantae</taxon>
        <taxon>Streptophyta</taxon>
        <taxon>Embryophyta</taxon>
        <taxon>Tracheophyta</taxon>
        <taxon>Spermatophyta</taxon>
        <taxon>Magnoliopsida</taxon>
        <taxon>eudicotyledons</taxon>
        <taxon>Gunneridae</taxon>
        <taxon>Pentapetalae</taxon>
        <taxon>asterids</taxon>
        <taxon>lamiids</taxon>
        <taxon>Lamiales</taxon>
        <taxon>Orobanchaceae</taxon>
        <taxon>Buchnereae</taxon>
        <taxon>Striga</taxon>
    </lineage>
</organism>
<gene>
    <name evidence="1" type="ORF">SHERM_17793</name>
</gene>
<reference evidence="1" key="1">
    <citation type="submission" date="2019-12" db="EMBL/GenBank/DDBJ databases">
        <authorList>
            <person name="Scholes J."/>
        </authorList>
    </citation>
    <scope>NUCLEOTIDE SEQUENCE</scope>
</reference>
<protein>
    <submittedName>
        <fullName evidence="1">Uncharacterized protein</fullName>
    </submittedName>
</protein>
<feature type="non-terminal residue" evidence="1">
    <location>
        <position position="1"/>
    </location>
</feature>
<comment type="caution">
    <text evidence="1">The sequence shown here is derived from an EMBL/GenBank/DDBJ whole genome shotgun (WGS) entry which is preliminary data.</text>
</comment>
<name>A0A9N7RA67_STRHE</name>